<dbReference type="Proteomes" id="UP000006272">
    <property type="component" value="Unassembled WGS sequence"/>
</dbReference>
<accession>K6HAN7</accession>
<sequence>MSTASSAKPGWTLASGANAGDIVLTGEIDFTATPAVREQLLAAIESGPSEIVLHLAGLDYVDSSGLALFIEAKKRLAEAGRTIRIADISPQVAKIFHLTQLGELFGLPE</sequence>
<comment type="similarity">
    <text evidence="1 2">Belongs to the anti-sigma-factor antagonist family.</text>
</comment>
<comment type="caution">
    <text evidence="4">The sequence shown here is derived from an EMBL/GenBank/DDBJ whole genome shotgun (WGS) entry which is preliminary data.</text>
</comment>
<evidence type="ECO:0000259" key="3">
    <source>
        <dbReference type="PROSITE" id="PS50801"/>
    </source>
</evidence>
<protein>
    <recommendedName>
        <fullName evidence="2">Anti-sigma factor antagonist</fullName>
    </recommendedName>
</protein>
<dbReference type="InterPro" id="IPR003658">
    <property type="entry name" value="Anti-sigma_ant"/>
</dbReference>
<dbReference type="NCBIfam" id="TIGR00377">
    <property type="entry name" value="ant_ant_sig"/>
    <property type="match status" value="1"/>
</dbReference>
<dbReference type="SUPFAM" id="SSF52091">
    <property type="entry name" value="SpoIIaa-like"/>
    <property type="match status" value="1"/>
</dbReference>
<dbReference type="PATRIC" id="fig|1206767.3.peg.1734"/>
<dbReference type="GO" id="GO:0043856">
    <property type="term" value="F:anti-sigma factor antagonist activity"/>
    <property type="evidence" value="ECO:0007669"/>
    <property type="project" value="InterPro"/>
</dbReference>
<dbReference type="PROSITE" id="PS50801">
    <property type="entry name" value="STAS"/>
    <property type="match status" value="1"/>
</dbReference>
<dbReference type="PANTHER" id="PTHR33495:SF2">
    <property type="entry name" value="ANTI-SIGMA FACTOR ANTAGONIST TM_1081-RELATED"/>
    <property type="match status" value="1"/>
</dbReference>
<evidence type="ECO:0000313" key="5">
    <source>
        <dbReference type="Proteomes" id="UP000006272"/>
    </source>
</evidence>
<dbReference type="CDD" id="cd07043">
    <property type="entry name" value="STAS_anti-anti-sigma_factors"/>
    <property type="match status" value="1"/>
</dbReference>
<name>K6HAN7_9BACT</name>
<evidence type="ECO:0000256" key="1">
    <source>
        <dbReference type="ARBA" id="ARBA00009013"/>
    </source>
</evidence>
<dbReference type="AlphaFoldDB" id="K6HAN7"/>
<evidence type="ECO:0000256" key="2">
    <source>
        <dbReference type="RuleBase" id="RU003749"/>
    </source>
</evidence>
<dbReference type="InterPro" id="IPR002645">
    <property type="entry name" value="STAS_dom"/>
</dbReference>
<dbReference type="InterPro" id="IPR036513">
    <property type="entry name" value="STAS_dom_sf"/>
</dbReference>
<feature type="domain" description="STAS" evidence="3">
    <location>
        <begin position="22"/>
        <end position="109"/>
    </location>
</feature>
<dbReference type="Pfam" id="PF01740">
    <property type="entry name" value="STAS"/>
    <property type="match status" value="1"/>
</dbReference>
<dbReference type="PANTHER" id="PTHR33495">
    <property type="entry name" value="ANTI-SIGMA FACTOR ANTAGONIST TM_1081-RELATED-RELATED"/>
    <property type="match status" value="1"/>
</dbReference>
<evidence type="ECO:0000313" key="4">
    <source>
        <dbReference type="EMBL" id="EKO39533.1"/>
    </source>
</evidence>
<organism evidence="4 5">
    <name type="scientific">Solidesulfovibrio magneticus str. Maddingley MBC34</name>
    <dbReference type="NCBI Taxonomy" id="1206767"/>
    <lineage>
        <taxon>Bacteria</taxon>
        <taxon>Pseudomonadati</taxon>
        <taxon>Thermodesulfobacteriota</taxon>
        <taxon>Desulfovibrionia</taxon>
        <taxon>Desulfovibrionales</taxon>
        <taxon>Desulfovibrionaceae</taxon>
        <taxon>Solidesulfovibrio</taxon>
    </lineage>
</organism>
<gene>
    <name evidence="4" type="ORF">B193_1769</name>
</gene>
<reference evidence="4 5" key="1">
    <citation type="submission" date="2012-07" db="EMBL/GenBank/DDBJ databases">
        <title>Draft genome sequence of Desulfovibrio magneticus str. Maddingley MBC34 obtained from a metagenomic sequence of a methanogenic enrichment isolated from coal-seam formation water in Victoria, Australia.</title>
        <authorList>
            <person name="Greenfield P."/>
            <person name="Hendry P."/>
            <person name="Li D."/>
            <person name="Rosewarne C.P."/>
            <person name="Tran-Dinh N."/>
            <person name="Elbourne L.D.H."/>
            <person name="Paulsen I.T."/>
            <person name="Midgley D.J."/>
        </authorList>
    </citation>
    <scope>NUCLEOTIDE SEQUENCE [LARGE SCALE GENOMIC DNA]</scope>
    <source>
        <strain evidence="5">Maddingley MBC34</strain>
    </source>
</reference>
<proteinExistence type="inferred from homology"/>
<dbReference type="EMBL" id="ALAO01000133">
    <property type="protein sequence ID" value="EKO39533.1"/>
    <property type="molecule type" value="Genomic_DNA"/>
</dbReference>
<dbReference type="Gene3D" id="3.30.750.24">
    <property type="entry name" value="STAS domain"/>
    <property type="match status" value="1"/>
</dbReference>